<evidence type="ECO:0000259" key="4">
    <source>
        <dbReference type="PROSITE" id="PS51063"/>
    </source>
</evidence>
<dbReference type="SUPFAM" id="SSF51206">
    <property type="entry name" value="cAMP-binding domain-like"/>
    <property type="match status" value="1"/>
</dbReference>
<keyword evidence="6" id="KW-1185">Reference proteome</keyword>
<dbReference type="InterPro" id="IPR036388">
    <property type="entry name" value="WH-like_DNA-bd_sf"/>
</dbReference>
<dbReference type="STRING" id="1480615.AWJ14_07220"/>
<dbReference type="InterPro" id="IPR018490">
    <property type="entry name" value="cNMP-bd_dom_sf"/>
</dbReference>
<dbReference type="GO" id="GO:0003677">
    <property type="term" value="F:DNA binding"/>
    <property type="evidence" value="ECO:0007669"/>
    <property type="project" value="UniProtKB-KW"/>
</dbReference>
<proteinExistence type="predicted"/>
<evidence type="ECO:0000313" key="6">
    <source>
        <dbReference type="Proteomes" id="UP000094795"/>
    </source>
</evidence>
<evidence type="ECO:0000256" key="1">
    <source>
        <dbReference type="ARBA" id="ARBA00023015"/>
    </source>
</evidence>
<dbReference type="InterPro" id="IPR036390">
    <property type="entry name" value="WH_DNA-bd_sf"/>
</dbReference>
<dbReference type="RefSeq" id="WP_066180074.1">
    <property type="nucleotide sequence ID" value="NZ_LQZT01000023.1"/>
</dbReference>
<dbReference type="PROSITE" id="PS51063">
    <property type="entry name" value="HTH_CRP_2"/>
    <property type="match status" value="1"/>
</dbReference>
<name>A0A1C1YTU2_9HYPH</name>
<dbReference type="GO" id="GO:0006355">
    <property type="term" value="P:regulation of DNA-templated transcription"/>
    <property type="evidence" value="ECO:0007669"/>
    <property type="project" value="InterPro"/>
</dbReference>
<feature type="domain" description="HTH crp-type" evidence="4">
    <location>
        <begin position="156"/>
        <end position="230"/>
    </location>
</feature>
<keyword evidence="3" id="KW-0804">Transcription</keyword>
<dbReference type="EMBL" id="LQZT01000023">
    <property type="protein sequence ID" value="OCW56941.1"/>
    <property type="molecule type" value="Genomic_DNA"/>
</dbReference>
<dbReference type="InterPro" id="IPR014710">
    <property type="entry name" value="RmlC-like_jellyroll"/>
</dbReference>
<dbReference type="CDD" id="cd00038">
    <property type="entry name" value="CAP_ED"/>
    <property type="match status" value="1"/>
</dbReference>
<accession>A0A1C1YTU2</accession>
<dbReference type="Pfam" id="PF13545">
    <property type="entry name" value="HTH_Crp_2"/>
    <property type="match status" value="1"/>
</dbReference>
<dbReference type="InterPro" id="IPR000595">
    <property type="entry name" value="cNMP-bd_dom"/>
</dbReference>
<keyword evidence="1" id="KW-0805">Transcription regulation</keyword>
<dbReference type="Pfam" id="PF00027">
    <property type="entry name" value="cNMP_binding"/>
    <property type="match status" value="1"/>
</dbReference>
<gene>
    <name evidence="5" type="ORF">AWJ14_07220</name>
</gene>
<dbReference type="OrthoDB" id="7584044at2"/>
<dbReference type="Proteomes" id="UP000094795">
    <property type="component" value="Unassembled WGS sequence"/>
</dbReference>
<organism evidence="5 6">
    <name type="scientific">Hoeflea olei</name>
    <dbReference type="NCBI Taxonomy" id="1480615"/>
    <lineage>
        <taxon>Bacteria</taxon>
        <taxon>Pseudomonadati</taxon>
        <taxon>Pseudomonadota</taxon>
        <taxon>Alphaproteobacteria</taxon>
        <taxon>Hyphomicrobiales</taxon>
        <taxon>Rhizobiaceae</taxon>
        <taxon>Hoeflea</taxon>
    </lineage>
</organism>
<dbReference type="Gene3D" id="2.60.120.10">
    <property type="entry name" value="Jelly Rolls"/>
    <property type="match status" value="1"/>
</dbReference>
<sequence>MPPKSQSAIPEDASPLVRRLGRSILLTSEEVKFLETMQVNRAEVDKGDEFIHDGDPLRLTFLVRSGWVIRYKITSSGRRLIIGVSLPGDFIGLHVNFNNSSIFSASALTKASVALIEPVRILEIHRRFPVLASGLDWMTVRHSNILSEHKVSLGARTAAQRILHFFLELWTRLEQVDLANAKGFELALTQEQIGDCMGLSTVHVNRSISRLCKENLLRIDKGVVSFPEVSRSVSFADFDKRFLMEFSTKSGVPEPINRIASY</sequence>
<reference evidence="5 6" key="1">
    <citation type="submission" date="2015-12" db="EMBL/GenBank/DDBJ databases">
        <authorList>
            <person name="Shamseldin A."/>
            <person name="Moawad H."/>
            <person name="Abd El-Rahim W.M."/>
            <person name="Sadowsky M.J."/>
        </authorList>
    </citation>
    <scope>NUCLEOTIDE SEQUENCE [LARGE SCALE GENOMIC DNA]</scope>
    <source>
        <strain evidence="5 6">JC234</strain>
    </source>
</reference>
<dbReference type="AlphaFoldDB" id="A0A1C1YTU2"/>
<keyword evidence="2" id="KW-0238">DNA-binding</keyword>
<dbReference type="InterPro" id="IPR012318">
    <property type="entry name" value="HTH_CRP"/>
</dbReference>
<evidence type="ECO:0000256" key="2">
    <source>
        <dbReference type="ARBA" id="ARBA00023125"/>
    </source>
</evidence>
<evidence type="ECO:0000313" key="5">
    <source>
        <dbReference type="EMBL" id="OCW56941.1"/>
    </source>
</evidence>
<comment type="caution">
    <text evidence="5">The sequence shown here is derived from an EMBL/GenBank/DDBJ whole genome shotgun (WGS) entry which is preliminary data.</text>
</comment>
<protein>
    <recommendedName>
        <fullName evidence="4">HTH crp-type domain-containing protein</fullName>
    </recommendedName>
</protein>
<evidence type="ECO:0000256" key="3">
    <source>
        <dbReference type="ARBA" id="ARBA00023163"/>
    </source>
</evidence>
<dbReference type="Gene3D" id="1.10.10.10">
    <property type="entry name" value="Winged helix-like DNA-binding domain superfamily/Winged helix DNA-binding domain"/>
    <property type="match status" value="1"/>
</dbReference>
<dbReference type="SUPFAM" id="SSF46785">
    <property type="entry name" value="Winged helix' DNA-binding domain"/>
    <property type="match status" value="1"/>
</dbReference>